<evidence type="ECO:0000313" key="2">
    <source>
        <dbReference type="EMBL" id="KAF6456995.1"/>
    </source>
</evidence>
<accession>A0A7J8GBG5</accession>
<reference evidence="2 3" key="1">
    <citation type="journal article" date="2020" name="Nature">
        <title>Six reference-quality genomes reveal evolution of bat adaptations.</title>
        <authorList>
            <person name="Jebb D."/>
            <person name="Huang Z."/>
            <person name="Pippel M."/>
            <person name="Hughes G.M."/>
            <person name="Lavrichenko K."/>
            <person name="Devanna P."/>
            <person name="Winkler S."/>
            <person name="Jermiin L.S."/>
            <person name="Skirmuntt E.C."/>
            <person name="Katzourakis A."/>
            <person name="Burkitt-Gray L."/>
            <person name="Ray D.A."/>
            <person name="Sullivan K.A.M."/>
            <person name="Roscito J.G."/>
            <person name="Kirilenko B.M."/>
            <person name="Davalos L.M."/>
            <person name="Corthals A.P."/>
            <person name="Power M.L."/>
            <person name="Jones G."/>
            <person name="Ransome R.D."/>
            <person name="Dechmann D.K.N."/>
            <person name="Locatelli A.G."/>
            <person name="Puechmaille S.J."/>
            <person name="Fedrigo O."/>
            <person name="Jarvis E.D."/>
            <person name="Hiller M."/>
            <person name="Vernes S.C."/>
            <person name="Myers E.W."/>
            <person name="Teeling E.C."/>
        </authorList>
    </citation>
    <scope>NUCLEOTIDE SEQUENCE [LARGE SCALE GENOMIC DNA]</scope>
    <source>
        <strain evidence="2">MRouAeg1</strain>
        <tissue evidence="2">Muscle</tissue>
    </source>
</reference>
<dbReference type="Proteomes" id="UP000593571">
    <property type="component" value="Unassembled WGS sequence"/>
</dbReference>
<dbReference type="AlphaFoldDB" id="A0A7J8GBG5"/>
<dbReference type="EMBL" id="JACASE010000006">
    <property type="protein sequence ID" value="KAF6456995.1"/>
    <property type="molecule type" value="Genomic_DNA"/>
</dbReference>
<name>A0A7J8GBG5_ROUAE</name>
<comment type="caution">
    <text evidence="2">The sequence shown here is derived from an EMBL/GenBank/DDBJ whole genome shotgun (WGS) entry which is preliminary data.</text>
</comment>
<evidence type="ECO:0000256" key="1">
    <source>
        <dbReference type="SAM" id="MobiDB-lite"/>
    </source>
</evidence>
<gene>
    <name evidence="2" type="ORF">HJG63_011613</name>
</gene>
<organism evidence="2 3">
    <name type="scientific">Rousettus aegyptiacus</name>
    <name type="common">Egyptian fruit bat</name>
    <name type="synonym">Pteropus aegyptiacus</name>
    <dbReference type="NCBI Taxonomy" id="9407"/>
    <lineage>
        <taxon>Eukaryota</taxon>
        <taxon>Metazoa</taxon>
        <taxon>Chordata</taxon>
        <taxon>Craniata</taxon>
        <taxon>Vertebrata</taxon>
        <taxon>Euteleostomi</taxon>
        <taxon>Mammalia</taxon>
        <taxon>Eutheria</taxon>
        <taxon>Laurasiatheria</taxon>
        <taxon>Chiroptera</taxon>
        <taxon>Yinpterochiroptera</taxon>
        <taxon>Pteropodoidea</taxon>
        <taxon>Pteropodidae</taxon>
        <taxon>Rousettinae</taxon>
        <taxon>Rousettus</taxon>
    </lineage>
</organism>
<evidence type="ECO:0000313" key="3">
    <source>
        <dbReference type="Proteomes" id="UP000593571"/>
    </source>
</evidence>
<protein>
    <submittedName>
        <fullName evidence="2">Uncharacterized protein</fullName>
    </submittedName>
</protein>
<keyword evidence="3" id="KW-1185">Reference proteome</keyword>
<feature type="region of interest" description="Disordered" evidence="1">
    <location>
        <begin position="36"/>
        <end position="57"/>
    </location>
</feature>
<proteinExistence type="predicted"/>
<sequence>MLGLWAEPGHDSVSRKCGLQPLRLRRTSMSLWLSSAHPQRLQAPSGGGEEKRGLGTGGKTGFHTCTASYVRTETPVVLLEGAQLSGLEGIVTALTLVIEATVISRQEECSSILVSLQTNPQIHDDLLQQSYRVVSNV</sequence>